<sequence length="142" mass="15079">MQTVVEVIVSALLLIGSLFTLIGAIGLARLPDFFMRLHGPTKSTTLGVGGIVLASVIYFSTHNNFASLHELLIPAFLFLTAPISAHMLAKAGIQQRVRVTAATRGRPPTTGACAEHGDTREVSDDDEGAHASRAESKRAQDT</sequence>
<dbReference type="InterPro" id="IPR005133">
    <property type="entry name" value="PhaG_MnhG_YufB"/>
</dbReference>
<dbReference type="GO" id="GO:0015385">
    <property type="term" value="F:sodium:proton antiporter activity"/>
    <property type="evidence" value="ECO:0007669"/>
    <property type="project" value="TreeGrafter"/>
</dbReference>
<dbReference type="Pfam" id="PF03334">
    <property type="entry name" value="PhaG_MnhG_YufB"/>
    <property type="match status" value="1"/>
</dbReference>
<keyword evidence="2" id="KW-0812">Transmembrane</keyword>
<dbReference type="NCBIfam" id="TIGR01300">
    <property type="entry name" value="CPA3_mnhG_phaG"/>
    <property type="match status" value="1"/>
</dbReference>
<evidence type="ECO:0000256" key="2">
    <source>
        <dbReference type="SAM" id="Phobius"/>
    </source>
</evidence>
<dbReference type="PANTHER" id="PTHR34703">
    <property type="entry name" value="ANTIPORTER SUBUNIT MNHG2-RELATED"/>
    <property type="match status" value="1"/>
</dbReference>
<evidence type="ECO:0000313" key="4">
    <source>
        <dbReference type="Proteomes" id="UP000494119"/>
    </source>
</evidence>
<keyword evidence="2" id="KW-1133">Transmembrane helix</keyword>
<keyword evidence="4" id="KW-1185">Reference proteome</keyword>
<dbReference type="NCBIfam" id="NF009316">
    <property type="entry name" value="PRK12674.1-5"/>
    <property type="match status" value="1"/>
</dbReference>
<gene>
    <name evidence="3" type="ORF">LMG28688_04743</name>
</gene>
<protein>
    <recommendedName>
        <fullName evidence="5">Na(+)/H(+) antiporter subunit G</fullName>
    </recommendedName>
</protein>
<feature type="compositionally biased region" description="Basic and acidic residues" evidence="1">
    <location>
        <begin position="115"/>
        <end position="142"/>
    </location>
</feature>
<dbReference type="AlphaFoldDB" id="A0A6J5GGT9"/>
<feature type="transmembrane region" description="Helical" evidence="2">
    <location>
        <begin position="6"/>
        <end position="28"/>
    </location>
</feature>
<evidence type="ECO:0000256" key="1">
    <source>
        <dbReference type="SAM" id="MobiDB-lite"/>
    </source>
</evidence>
<evidence type="ECO:0008006" key="5">
    <source>
        <dbReference type="Google" id="ProtNLM"/>
    </source>
</evidence>
<dbReference type="RefSeq" id="WP_175196983.1">
    <property type="nucleotide sequence ID" value="NZ_CADIKL010000027.1"/>
</dbReference>
<feature type="transmembrane region" description="Helical" evidence="2">
    <location>
        <begin position="71"/>
        <end position="89"/>
    </location>
</feature>
<dbReference type="Proteomes" id="UP000494119">
    <property type="component" value="Unassembled WGS sequence"/>
</dbReference>
<feature type="region of interest" description="Disordered" evidence="1">
    <location>
        <begin position="100"/>
        <end position="142"/>
    </location>
</feature>
<feature type="transmembrane region" description="Helical" evidence="2">
    <location>
        <begin position="40"/>
        <end position="59"/>
    </location>
</feature>
<keyword evidence="2" id="KW-0472">Membrane</keyword>
<dbReference type="EMBL" id="CADIKL010000027">
    <property type="protein sequence ID" value="CAB3798537.1"/>
    <property type="molecule type" value="Genomic_DNA"/>
</dbReference>
<evidence type="ECO:0000313" key="3">
    <source>
        <dbReference type="EMBL" id="CAB3798537.1"/>
    </source>
</evidence>
<organism evidence="3 4">
    <name type="scientific">Paraburkholderia caffeinitolerans</name>
    <dbReference type="NCBI Taxonomy" id="1723730"/>
    <lineage>
        <taxon>Bacteria</taxon>
        <taxon>Pseudomonadati</taxon>
        <taxon>Pseudomonadota</taxon>
        <taxon>Betaproteobacteria</taxon>
        <taxon>Burkholderiales</taxon>
        <taxon>Burkholderiaceae</taxon>
        <taxon>Paraburkholderia</taxon>
    </lineage>
</organism>
<dbReference type="PANTHER" id="PTHR34703:SF1">
    <property type="entry name" value="ANTIPORTER SUBUNIT MNHG2-RELATED"/>
    <property type="match status" value="1"/>
</dbReference>
<accession>A0A6J5GGT9</accession>
<name>A0A6J5GGT9_9BURK</name>
<proteinExistence type="predicted"/>
<reference evidence="3 4" key="1">
    <citation type="submission" date="2020-04" db="EMBL/GenBank/DDBJ databases">
        <authorList>
            <person name="De Canck E."/>
        </authorList>
    </citation>
    <scope>NUCLEOTIDE SEQUENCE [LARGE SCALE GENOMIC DNA]</scope>
    <source>
        <strain evidence="3 4">LMG 28688</strain>
    </source>
</reference>